<evidence type="ECO:0000256" key="2">
    <source>
        <dbReference type="ARBA" id="ARBA00010617"/>
    </source>
</evidence>
<dbReference type="GO" id="GO:0016125">
    <property type="term" value="P:sterol metabolic process"/>
    <property type="evidence" value="ECO:0007669"/>
    <property type="project" value="TreeGrafter"/>
</dbReference>
<dbReference type="GO" id="GO:0005506">
    <property type="term" value="F:iron ion binding"/>
    <property type="evidence" value="ECO:0007669"/>
    <property type="project" value="InterPro"/>
</dbReference>
<comment type="caution">
    <text evidence="9">The sequence shown here is derived from an EMBL/GenBank/DDBJ whole genome shotgun (WGS) entry which is preliminary data.</text>
</comment>
<dbReference type="SUPFAM" id="SSF48264">
    <property type="entry name" value="Cytochrome P450"/>
    <property type="match status" value="1"/>
</dbReference>
<keyword evidence="5" id="KW-0560">Oxidoreductase</keyword>
<dbReference type="GO" id="GO:0016705">
    <property type="term" value="F:oxidoreductase activity, acting on paired donors, with incorporation or reduction of molecular oxygen"/>
    <property type="evidence" value="ECO:0007669"/>
    <property type="project" value="InterPro"/>
</dbReference>
<sequence length="433" mass="47953">MTMSIAPKNLKSLKDKSLDFLKSGYLFAANRRREAGLEPHSHTPFTFTMLGKDATVIRGEEAVKFFYDESKISREGAMPAPISDSLFGKGTIHGMDGQPHKVRKQQMADMAYEDSRVEVFKQLVAEEIQKTVQGWASKPGNVYDDIAVAYGLAAFRWAGLPMKEAQMVKRAKQYSHLLDTFGNPAKNVLAQVDRKRLDSYFYKLMGDIRAGKVTVDPDSVAAHIADLRDENGQLVDLHISAIEIQNLTRPTVAVSRFAAFGAVALVQNPEWAQRLRQAVAANGGSLIDLKEAIAFAQEVRRVYPFVPMLPGFVKQDTEISGCPLHKGQRVLMDIVGTHNSPSIWENPADFDPQRFMGIDDWEQVTGFLPQGGGEVRSDHRCPGEKIAVAALSATVAALSHESVEISQDQLDTSFPWTKILTRPSTGVRVRVNR</sequence>
<comment type="cofactor">
    <cofactor evidence="1 8">
        <name>heme</name>
        <dbReference type="ChEBI" id="CHEBI:30413"/>
    </cofactor>
</comment>
<evidence type="ECO:0000256" key="1">
    <source>
        <dbReference type="ARBA" id="ARBA00001971"/>
    </source>
</evidence>
<comment type="similarity">
    <text evidence="2">Belongs to the cytochrome P450 family.</text>
</comment>
<feature type="binding site" description="axial binding residue" evidence="8">
    <location>
        <position position="381"/>
    </location>
    <ligand>
        <name>heme</name>
        <dbReference type="ChEBI" id="CHEBI:30413"/>
    </ligand>
    <ligandPart>
        <name>Fe</name>
        <dbReference type="ChEBI" id="CHEBI:18248"/>
    </ligandPart>
</feature>
<keyword evidence="7" id="KW-0503">Monooxygenase</keyword>
<dbReference type="Proteomes" id="UP000600171">
    <property type="component" value="Unassembled WGS sequence"/>
</dbReference>
<dbReference type="GO" id="GO:0020037">
    <property type="term" value="F:heme binding"/>
    <property type="evidence" value="ECO:0007669"/>
    <property type="project" value="InterPro"/>
</dbReference>
<evidence type="ECO:0000256" key="5">
    <source>
        <dbReference type="ARBA" id="ARBA00023002"/>
    </source>
</evidence>
<name>A0A917IKG2_9MICC</name>
<dbReference type="PANTHER" id="PTHR24286">
    <property type="entry name" value="CYTOCHROME P450 26"/>
    <property type="match status" value="1"/>
</dbReference>
<dbReference type="Gene3D" id="1.10.630.10">
    <property type="entry name" value="Cytochrome P450"/>
    <property type="match status" value="1"/>
</dbReference>
<dbReference type="GO" id="GO:0004497">
    <property type="term" value="F:monooxygenase activity"/>
    <property type="evidence" value="ECO:0007669"/>
    <property type="project" value="UniProtKB-KW"/>
</dbReference>
<dbReference type="RefSeq" id="WP_188358326.1">
    <property type="nucleotide sequence ID" value="NZ_BMDC01000001.1"/>
</dbReference>
<gene>
    <name evidence="9" type="ORF">GCM10007359_00210</name>
</gene>
<keyword evidence="10" id="KW-1185">Reference proteome</keyword>
<protein>
    <submittedName>
        <fullName evidence="9">Cytochrome P450</fullName>
    </submittedName>
</protein>
<dbReference type="PRINTS" id="PR00463">
    <property type="entry name" value="EP450I"/>
</dbReference>
<dbReference type="InterPro" id="IPR036396">
    <property type="entry name" value="Cyt_P450_sf"/>
</dbReference>
<reference evidence="9 10" key="1">
    <citation type="journal article" date="2014" name="Int. J. Syst. Evol. Microbiol.">
        <title>Complete genome sequence of Corynebacterium casei LMG S-19264T (=DSM 44701T), isolated from a smear-ripened cheese.</title>
        <authorList>
            <consortium name="US DOE Joint Genome Institute (JGI-PGF)"/>
            <person name="Walter F."/>
            <person name="Albersmeier A."/>
            <person name="Kalinowski J."/>
            <person name="Ruckert C."/>
        </authorList>
    </citation>
    <scope>NUCLEOTIDE SEQUENCE [LARGE SCALE GENOMIC DNA]</scope>
    <source>
        <strain evidence="9 10">CCM 8669</strain>
    </source>
</reference>
<keyword evidence="3 8" id="KW-0349">Heme</keyword>
<keyword evidence="4 8" id="KW-0479">Metal-binding</keyword>
<organism evidence="9 10">
    <name type="scientific">Rothia aerolata</name>
    <dbReference type="NCBI Taxonomy" id="1812262"/>
    <lineage>
        <taxon>Bacteria</taxon>
        <taxon>Bacillati</taxon>
        <taxon>Actinomycetota</taxon>
        <taxon>Actinomycetes</taxon>
        <taxon>Micrococcales</taxon>
        <taxon>Micrococcaceae</taxon>
        <taxon>Rothia</taxon>
    </lineage>
</organism>
<dbReference type="PANTHER" id="PTHR24286:SF24">
    <property type="entry name" value="LANOSTEROL 14-ALPHA DEMETHYLASE"/>
    <property type="match status" value="1"/>
</dbReference>
<evidence type="ECO:0000313" key="10">
    <source>
        <dbReference type="Proteomes" id="UP000600171"/>
    </source>
</evidence>
<dbReference type="EMBL" id="BMDC01000001">
    <property type="protein sequence ID" value="GGH56276.1"/>
    <property type="molecule type" value="Genomic_DNA"/>
</dbReference>
<dbReference type="InterPro" id="IPR002401">
    <property type="entry name" value="Cyt_P450_E_grp-I"/>
</dbReference>
<proteinExistence type="inferred from homology"/>
<evidence type="ECO:0000256" key="3">
    <source>
        <dbReference type="ARBA" id="ARBA00022617"/>
    </source>
</evidence>
<evidence type="ECO:0000313" key="9">
    <source>
        <dbReference type="EMBL" id="GGH56276.1"/>
    </source>
</evidence>
<dbReference type="AlphaFoldDB" id="A0A917IKG2"/>
<evidence type="ECO:0000256" key="7">
    <source>
        <dbReference type="ARBA" id="ARBA00023033"/>
    </source>
</evidence>
<accession>A0A917IKG2</accession>
<evidence type="ECO:0000256" key="4">
    <source>
        <dbReference type="ARBA" id="ARBA00022723"/>
    </source>
</evidence>
<evidence type="ECO:0000256" key="6">
    <source>
        <dbReference type="ARBA" id="ARBA00023004"/>
    </source>
</evidence>
<keyword evidence="6 8" id="KW-0408">Iron</keyword>
<evidence type="ECO:0000256" key="8">
    <source>
        <dbReference type="PIRSR" id="PIRSR602401-1"/>
    </source>
</evidence>
<dbReference type="Pfam" id="PF00067">
    <property type="entry name" value="p450"/>
    <property type="match status" value="1"/>
</dbReference>
<dbReference type="InterPro" id="IPR001128">
    <property type="entry name" value="Cyt_P450"/>
</dbReference>